<proteinExistence type="predicted"/>
<feature type="compositionally biased region" description="Low complexity" evidence="3">
    <location>
        <begin position="396"/>
        <end position="407"/>
    </location>
</feature>
<keyword evidence="5" id="KW-1185">Reference proteome</keyword>
<name>A0AAE9W5Q1_9SCHI</name>
<dbReference type="GO" id="GO:0005634">
    <property type="term" value="C:nucleus"/>
    <property type="evidence" value="ECO:0007669"/>
    <property type="project" value="UniProtKB-SubCell"/>
</dbReference>
<dbReference type="KEGG" id="som:SOMG_01098"/>
<feature type="compositionally biased region" description="Polar residues" evidence="3">
    <location>
        <begin position="354"/>
        <end position="388"/>
    </location>
</feature>
<dbReference type="AlphaFoldDB" id="A0AAE9W5Q1"/>
<comment type="subcellular location">
    <subcellularLocation>
        <location evidence="1">Nucleus</location>
    </subcellularLocation>
</comment>
<evidence type="ECO:0000256" key="1">
    <source>
        <dbReference type="ARBA" id="ARBA00004123"/>
    </source>
</evidence>
<feature type="region of interest" description="Disordered" evidence="3">
    <location>
        <begin position="185"/>
        <end position="342"/>
    </location>
</feature>
<dbReference type="PANTHER" id="PTHR46527:SF1">
    <property type="entry name" value="NUCLEOPORIN NUP42"/>
    <property type="match status" value="1"/>
</dbReference>
<feature type="compositionally biased region" description="Polar residues" evidence="3">
    <location>
        <begin position="189"/>
        <end position="255"/>
    </location>
</feature>
<feature type="compositionally biased region" description="Polar residues" evidence="3">
    <location>
        <begin position="323"/>
        <end position="332"/>
    </location>
</feature>
<dbReference type="Proteomes" id="UP001212411">
    <property type="component" value="Chromosome 1"/>
</dbReference>
<dbReference type="EMBL" id="CP115611">
    <property type="protein sequence ID" value="WBW70650.1"/>
    <property type="molecule type" value="Genomic_DNA"/>
</dbReference>
<feature type="compositionally biased region" description="Polar residues" evidence="3">
    <location>
        <begin position="408"/>
        <end position="426"/>
    </location>
</feature>
<feature type="compositionally biased region" description="Low complexity" evidence="3">
    <location>
        <begin position="427"/>
        <end position="444"/>
    </location>
</feature>
<keyword evidence="2" id="KW-0539">Nucleus</keyword>
<evidence type="ECO:0000256" key="2">
    <source>
        <dbReference type="ARBA" id="ARBA00023242"/>
    </source>
</evidence>
<gene>
    <name evidence="4" type="primary">amo1</name>
    <name evidence="4" type="ORF">SOMG_01098</name>
</gene>
<evidence type="ECO:0000313" key="5">
    <source>
        <dbReference type="Proteomes" id="UP001212411"/>
    </source>
</evidence>
<dbReference type="PANTHER" id="PTHR46527">
    <property type="entry name" value="NUCLEOPORIN-LIKE PROTEIN 2"/>
    <property type="match status" value="1"/>
</dbReference>
<feature type="region of interest" description="Disordered" evidence="3">
    <location>
        <begin position="354"/>
        <end position="458"/>
    </location>
</feature>
<feature type="compositionally biased region" description="Polar residues" evidence="3">
    <location>
        <begin position="445"/>
        <end position="456"/>
    </location>
</feature>
<sequence length="487" mass="52584">MQILFGEYGFYSKFLLLIKEDRCRNGSNCRFEHVYPHLKPGTSSYIFRSENAAPPKWAEGKHLKRAELDRYLPIAKTAGFISTNLETEKPLWPLTCYGVKDFFPSLYNGDVSPEELRLWFYQARAVNAIPQYEQRQTELVNDINHKQKTALTNREGAVNEMRNRLVGKTGAKSIFDTTPINNTLPNNNASFGPFSNQNKNPFTSSTPAFGFQQNQPTNSGFGGTSATPTTSAFGSQVNASPFASSNNTPAVPSSFSGGGFAQNAPSHPQFGVSGFANQAPSSFGGFSNNQQPAFGQSLFGQPSPFQTQANSSVNTPKAFEQPKNPTSPSPFGTPNAPVFGQTAFQQPTNPVLQNTQVQNDAPSGFQDPNQGQSPSSIFGSFQNTNTAPSGFGTGGQNQQFGFAQAATDQGQGLTNSSFMNKPAGNNSFGFQQQSSAPSFPSASSTMHTNTKASEVPSNFPPEFIQQFQAAEFTLGKIPTVPPPPQMC</sequence>
<organism evidence="4 5">
    <name type="scientific">Schizosaccharomyces osmophilus</name>
    <dbReference type="NCBI Taxonomy" id="2545709"/>
    <lineage>
        <taxon>Eukaryota</taxon>
        <taxon>Fungi</taxon>
        <taxon>Dikarya</taxon>
        <taxon>Ascomycota</taxon>
        <taxon>Taphrinomycotina</taxon>
        <taxon>Schizosaccharomycetes</taxon>
        <taxon>Schizosaccharomycetales</taxon>
        <taxon>Schizosaccharomycetaceae</taxon>
        <taxon>Schizosaccharomyces</taxon>
    </lineage>
</organism>
<accession>A0AAE9W5Q1</accession>
<dbReference type="GeneID" id="80874580"/>
<protein>
    <submittedName>
        <fullName evidence="4">Nuclear rim protein Amo1</fullName>
    </submittedName>
</protein>
<feature type="compositionally biased region" description="Polar residues" evidence="3">
    <location>
        <begin position="275"/>
        <end position="315"/>
    </location>
</feature>
<evidence type="ECO:0000256" key="3">
    <source>
        <dbReference type="SAM" id="MobiDB-lite"/>
    </source>
</evidence>
<reference evidence="4 5" key="1">
    <citation type="journal article" date="2023" name="G3 (Bethesda)">
        <title>A high-quality reference genome for the fission yeast Schizosaccharomyces osmophilus.</title>
        <authorList>
            <person name="Jia G.S."/>
            <person name="Zhang W.C."/>
            <person name="Liang Y."/>
            <person name="Liu X.H."/>
            <person name="Rhind N."/>
            <person name="Pidoux A."/>
            <person name="Brysch-Herzberg M."/>
            <person name="Du L.L."/>
        </authorList>
    </citation>
    <scope>NUCLEOTIDE SEQUENCE [LARGE SCALE GENOMIC DNA]</scope>
    <source>
        <strain evidence="4 5">CBS 15793</strain>
    </source>
</reference>
<evidence type="ECO:0000313" key="4">
    <source>
        <dbReference type="EMBL" id="WBW70650.1"/>
    </source>
</evidence>
<dbReference type="InterPro" id="IPR051767">
    <property type="entry name" value="Nucleoporin_NUP42"/>
</dbReference>
<dbReference type="RefSeq" id="XP_056034893.1">
    <property type="nucleotide sequence ID" value="XM_056179891.1"/>
</dbReference>